<dbReference type="EMBL" id="FOFR01000006">
    <property type="protein sequence ID" value="SEQ88728.1"/>
    <property type="molecule type" value="Genomic_DNA"/>
</dbReference>
<reference evidence="4" key="1">
    <citation type="submission" date="2016-10" db="EMBL/GenBank/DDBJ databases">
        <authorList>
            <person name="Varghese N."/>
            <person name="Submissions S."/>
        </authorList>
    </citation>
    <scope>NUCLEOTIDE SEQUENCE [LARGE SCALE GENOMIC DNA]</scope>
    <source>
        <strain evidence="4">CGMCC 4.3525</strain>
    </source>
</reference>
<evidence type="ECO:0000313" key="4">
    <source>
        <dbReference type="Proteomes" id="UP000199352"/>
    </source>
</evidence>
<feature type="chain" id="PRO_5011628994" evidence="1">
    <location>
        <begin position="21"/>
        <end position="397"/>
    </location>
</feature>
<feature type="signal peptide" evidence="1">
    <location>
        <begin position="1"/>
        <end position="20"/>
    </location>
</feature>
<protein>
    <submittedName>
        <fullName evidence="3">Serine aminopeptidase, S33</fullName>
    </submittedName>
</protein>
<dbReference type="PIRSF" id="PIRSF029171">
    <property type="entry name" value="Esterase_LipA"/>
    <property type="match status" value="1"/>
</dbReference>
<accession>A0A1H9JPM1</accession>
<proteinExistence type="predicted"/>
<name>A0A1H9JPM1_9PSEU</name>
<keyword evidence="3" id="KW-0645">Protease</keyword>
<dbReference type="GO" id="GO:0016042">
    <property type="term" value="P:lipid catabolic process"/>
    <property type="evidence" value="ECO:0007669"/>
    <property type="project" value="InterPro"/>
</dbReference>
<keyword evidence="1" id="KW-0732">Signal</keyword>
<organism evidence="3 4">
    <name type="scientific">Lentzea xinjiangensis</name>
    <dbReference type="NCBI Taxonomy" id="402600"/>
    <lineage>
        <taxon>Bacteria</taxon>
        <taxon>Bacillati</taxon>
        <taxon>Actinomycetota</taxon>
        <taxon>Actinomycetes</taxon>
        <taxon>Pseudonocardiales</taxon>
        <taxon>Pseudonocardiaceae</taxon>
        <taxon>Lentzea</taxon>
    </lineage>
</organism>
<dbReference type="AlphaFoldDB" id="A0A1H9JPM1"/>
<keyword evidence="3" id="KW-0031">Aminopeptidase</keyword>
<evidence type="ECO:0000259" key="2">
    <source>
        <dbReference type="Pfam" id="PF12697"/>
    </source>
</evidence>
<dbReference type="STRING" id="402600.SAMN05216188_10691"/>
<keyword evidence="4" id="KW-1185">Reference proteome</keyword>
<dbReference type="SUPFAM" id="SSF53474">
    <property type="entry name" value="alpha/beta-Hydrolases"/>
    <property type="match status" value="1"/>
</dbReference>
<feature type="domain" description="AB hydrolase-1" evidence="2">
    <location>
        <begin position="116"/>
        <end position="379"/>
    </location>
</feature>
<evidence type="ECO:0000313" key="3">
    <source>
        <dbReference type="EMBL" id="SEQ88728.1"/>
    </source>
</evidence>
<dbReference type="GO" id="GO:0004177">
    <property type="term" value="F:aminopeptidase activity"/>
    <property type="evidence" value="ECO:0007669"/>
    <property type="project" value="UniProtKB-KW"/>
</dbReference>
<gene>
    <name evidence="3" type="ORF">SAMN05216188_10691</name>
</gene>
<dbReference type="Gene3D" id="3.40.50.1820">
    <property type="entry name" value="alpha/beta hydrolase"/>
    <property type="match status" value="2"/>
</dbReference>
<sequence length="397" mass="41605">MLTVILAAIPALTAPATASSAPAPGASRPVLISSTPHPEPAWFNADARLLVHTMPTVTGGRTTATTLLFTPRGKAPRGGWPVVAWAHGTTTPGNKDCAPSLTPDDLDGGLTRDGFASDYAWELGHLVNAGYAVVAPDFEGLGPRATTPLPYYSADSLARSLITGVQAARQAERTLSNSYVAVGHSDGGHAVLGVEAHAGEAPELRFAGTAALAPFTSIPKQVAAFERDAQTSPDPVTAANGRVNAQFNVALMAVGLAARQPFDPTTIMGPHLAEVLPRFAAQCSVGANAVIRQAVEAKPGSFAGYHPDWAANEAMRNFLAISDPGADPRFALRKPTFIAQGTNDAFVFEEVVTPFVATARQNGSPIDYRIYPGADHFSLIKASGEDLLDFLARRLPR</sequence>
<keyword evidence="3" id="KW-0378">Hydrolase</keyword>
<dbReference type="PANTHER" id="PTHR34853:SF1">
    <property type="entry name" value="LIPASE 5"/>
    <property type="match status" value="1"/>
</dbReference>
<evidence type="ECO:0000256" key="1">
    <source>
        <dbReference type="SAM" id="SignalP"/>
    </source>
</evidence>
<dbReference type="InterPro" id="IPR029058">
    <property type="entry name" value="AB_hydrolase_fold"/>
</dbReference>
<dbReference type="GO" id="GO:0004806">
    <property type="term" value="F:triacylglycerol lipase activity"/>
    <property type="evidence" value="ECO:0007669"/>
    <property type="project" value="InterPro"/>
</dbReference>
<dbReference type="InterPro" id="IPR000073">
    <property type="entry name" value="AB_hydrolase_1"/>
</dbReference>
<dbReference type="Pfam" id="PF12697">
    <property type="entry name" value="Abhydrolase_6"/>
    <property type="match status" value="1"/>
</dbReference>
<dbReference type="PANTHER" id="PTHR34853">
    <property type="match status" value="1"/>
</dbReference>
<dbReference type="Proteomes" id="UP000199352">
    <property type="component" value="Unassembled WGS sequence"/>
</dbReference>
<dbReference type="RefSeq" id="WP_143116092.1">
    <property type="nucleotide sequence ID" value="NZ_FOFR01000006.1"/>
</dbReference>
<dbReference type="OrthoDB" id="9798122at2"/>
<dbReference type="InterPro" id="IPR005152">
    <property type="entry name" value="Lipase_secreted"/>
</dbReference>